<feature type="compositionally biased region" description="Basic and acidic residues" evidence="2">
    <location>
        <begin position="583"/>
        <end position="618"/>
    </location>
</feature>
<accession>A0A317XZW7</accession>
<feature type="compositionally biased region" description="Polar residues" evidence="2">
    <location>
        <begin position="237"/>
        <end position="254"/>
    </location>
</feature>
<feature type="compositionally biased region" description="Low complexity" evidence="2">
    <location>
        <begin position="494"/>
        <end position="510"/>
    </location>
</feature>
<feature type="region of interest" description="Disordered" evidence="2">
    <location>
        <begin position="841"/>
        <end position="957"/>
    </location>
</feature>
<feature type="compositionally biased region" description="Basic and acidic residues" evidence="2">
    <location>
        <begin position="419"/>
        <end position="437"/>
    </location>
</feature>
<feature type="compositionally biased region" description="Low complexity" evidence="2">
    <location>
        <begin position="81"/>
        <end position="95"/>
    </location>
</feature>
<dbReference type="STRING" id="1882483.A0A317XZW7"/>
<feature type="coiled-coil region" evidence="1">
    <location>
        <begin position="776"/>
        <end position="810"/>
    </location>
</feature>
<feature type="compositionally biased region" description="Acidic residues" evidence="2">
    <location>
        <begin position="865"/>
        <end position="875"/>
    </location>
</feature>
<feature type="region of interest" description="Disordered" evidence="2">
    <location>
        <begin position="122"/>
        <end position="175"/>
    </location>
</feature>
<keyword evidence="1" id="KW-0175">Coiled coil</keyword>
<feature type="compositionally biased region" description="Low complexity" evidence="2">
    <location>
        <begin position="378"/>
        <end position="418"/>
    </location>
</feature>
<feature type="compositionally biased region" description="Basic and acidic residues" evidence="2">
    <location>
        <begin position="455"/>
        <end position="471"/>
    </location>
</feature>
<sequence length="1163" mass="123987">MALRPDSIYRVDLTAGPKDEGHRPRPPKVIQLRLTEHAISELASVYSGTNSGRIHIDLNSTEPSLLIGDAVFPLAAPLQPSSSAISSTSTAGPAPNDLFRLSDDETTLKRVGSIDAKYSVKPTRDVSAAAHRLKQQREEEEHRKEERKRAVMLGASVTPSSSSSTKRASSGSRLTSASINNRNLITAKTSSVVGSSPLSRSASLNRIPTTREQSPASQGVSVLDRGSRYKTPGSPFDAQSYTRTDRAVTNSPDIRSSPFRPFPKADETRHGSSLVTKHRDEPNSNSDRTGHSHAEEEEEGYISDSASTSNRATPVRPTRSSSALNHPDTASDAKKPTASTSSGAGSTSSSSKLTTRQRLAKAAKGGSRILPASDRRTAAAPSSSASRQTRSATLTDSKTASSSTSAALPAAARDASTSSDRDPSVVKDQQPDLRKTDISTTAHPGHNVATSGSASDRRSEATVEHAAKVPAKETAVSSPSSSKAVLRQSKSDGLKSLGKSSSTSQVQVTTLQRKRPAENVERNADRSPRRREPSGGHPSSLSRADETGASNSSSRPAAARESQASESIEMTGRKRRRTNDFAPVREDAATRQADRRADKDSGRDHLPQLQEAKREHDVPPSPPTSLSRIRASGQQSAGRPEPKSHAMERVDSRDTAASARSRQTSIDGRDARDAERHSRQHSSSQVTRPEVDSSRSRHLTSAATATDAALIALRAADSPGSSDAPSSYRRQINASSDSPAHVARTVKGVGPGATHWSEPWLDVRSKSDWHKLAQRFAKTQEEYARSRQRLDEENQRLDREMALADVEERQAPAEPDSSLLFSPHVMGSAEELGPTTLARQTATNTALNSGRTRGRQPADRTAEDGAADESPEEGEMLSSDAEEQRAGSDVEPSSTGPRESRGRGHVRSLSTATSLSSPALSRSRSSSPENLIWRQNESWNRGGTTAARSGGSGSDRPLSYKELAERVAHLNELHGSLARMHRVLVDYKARQPSSASAASTPAGTPIAAGSVANPGFEFVLESTSCLYKVGNVVGVVCGEAAESVDDAFAVGGRRFLGHFESASPGVDLDFYADDGLLQDRDVGLWGVRDFPARADLIVSLGFGVVQGLGSPSFLDGSQLLELGGEEFVSGGIRGVVVLYFVNFPVRLANFPDTIGSSLAQEQA</sequence>
<feature type="compositionally biased region" description="Low complexity" evidence="2">
    <location>
        <begin position="549"/>
        <end position="567"/>
    </location>
</feature>
<feature type="region of interest" description="Disordered" evidence="2">
    <location>
        <begin position="190"/>
        <end position="702"/>
    </location>
</feature>
<feature type="compositionally biased region" description="Low complexity" evidence="2">
    <location>
        <begin position="190"/>
        <end position="204"/>
    </location>
</feature>
<dbReference type="AlphaFoldDB" id="A0A317XZW7"/>
<feature type="compositionally biased region" description="Low complexity" evidence="2">
    <location>
        <begin position="716"/>
        <end position="727"/>
    </location>
</feature>
<evidence type="ECO:0000313" key="4">
    <source>
        <dbReference type="Proteomes" id="UP000246740"/>
    </source>
</evidence>
<evidence type="ECO:0000256" key="1">
    <source>
        <dbReference type="SAM" id="Coils"/>
    </source>
</evidence>
<feature type="compositionally biased region" description="Basic and acidic residues" evidence="2">
    <location>
        <begin position="640"/>
        <end position="654"/>
    </location>
</feature>
<protein>
    <submittedName>
        <fullName evidence="3">Uncharacterized protein</fullName>
    </submittedName>
</protein>
<feature type="compositionally biased region" description="Polar residues" evidence="2">
    <location>
        <begin position="728"/>
        <end position="738"/>
    </location>
</feature>
<keyword evidence="4" id="KW-1185">Reference proteome</keyword>
<feature type="region of interest" description="Disordered" evidence="2">
    <location>
        <begin position="1"/>
        <end position="26"/>
    </location>
</feature>
<feature type="compositionally biased region" description="Basic and acidic residues" evidence="2">
    <location>
        <begin position="277"/>
        <end position="294"/>
    </location>
</feature>
<reference evidence="3 4" key="1">
    <citation type="journal article" date="2018" name="Mol. Biol. Evol.">
        <title>Broad Genomic Sampling Reveals a Smut Pathogenic Ancestry of the Fungal Clade Ustilaginomycotina.</title>
        <authorList>
            <person name="Kijpornyongpan T."/>
            <person name="Mondo S.J."/>
            <person name="Barry K."/>
            <person name="Sandor L."/>
            <person name="Lee J."/>
            <person name="Lipzen A."/>
            <person name="Pangilinan J."/>
            <person name="LaButti K."/>
            <person name="Hainaut M."/>
            <person name="Henrissat B."/>
            <person name="Grigoriev I.V."/>
            <person name="Spatafora J.W."/>
            <person name="Aime M.C."/>
        </authorList>
    </citation>
    <scope>NUCLEOTIDE SEQUENCE [LARGE SCALE GENOMIC DNA]</scope>
    <source>
        <strain evidence="3 4">MCA 3645</strain>
    </source>
</reference>
<feature type="region of interest" description="Disordered" evidence="2">
    <location>
        <begin position="81"/>
        <end position="100"/>
    </location>
</feature>
<feature type="compositionally biased region" description="Polar residues" evidence="2">
    <location>
        <begin position="304"/>
        <end position="324"/>
    </location>
</feature>
<evidence type="ECO:0000256" key="2">
    <source>
        <dbReference type="SAM" id="MobiDB-lite"/>
    </source>
</evidence>
<proteinExistence type="predicted"/>
<evidence type="ECO:0000313" key="3">
    <source>
        <dbReference type="EMBL" id="PWZ02821.1"/>
    </source>
</evidence>
<dbReference type="OrthoDB" id="2555595at2759"/>
<feature type="compositionally biased region" description="Polar residues" evidence="2">
    <location>
        <begin position="841"/>
        <end position="851"/>
    </location>
</feature>
<feature type="compositionally biased region" description="Polar residues" evidence="2">
    <location>
        <begin position="624"/>
        <end position="637"/>
    </location>
</feature>
<feature type="compositionally biased region" description="Low complexity" evidence="2">
    <location>
        <begin position="154"/>
        <end position="173"/>
    </location>
</feature>
<dbReference type="EMBL" id="KZ819188">
    <property type="protein sequence ID" value="PWZ02821.1"/>
    <property type="molecule type" value="Genomic_DNA"/>
</dbReference>
<feature type="compositionally biased region" description="Basic and acidic residues" evidence="2">
    <location>
        <begin position="135"/>
        <end position="149"/>
    </location>
</feature>
<dbReference type="InParanoid" id="A0A317XZW7"/>
<feature type="compositionally biased region" description="Basic and acidic residues" evidence="2">
    <location>
        <begin position="667"/>
        <end position="677"/>
    </location>
</feature>
<dbReference type="Proteomes" id="UP000246740">
    <property type="component" value="Unassembled WGS sequence"/>
</dbReference>
<organism evidence="3 4">
    <name type="scientific">Testicularia cyperi</name>
    <dbReference type="NCBI Taxonomy" id="1882483"/>
    <lineage>
        <taxon>Eukaryota</taxon>
        <taxon>Fungi</taxon>
        <taxon>Dikarya</taxon>
        <taxon>Basidiomycota</taxon>
        <taxon>Ustilaginomycotina</taxon>
        <taxon>Ustilaginomycetes</taxon>
        <taxon>Ustilaginales</taxon>
        <taxon>Anthracoideaceae</taxon>
        <taxon>Testicularia</taxon>
    </lineage>
</organism>
<feature type="compositionally biased region" description="Polar residues" evidence="2">
    <location>
        <begin position="438"/>
        <end position="454"/>
    </location>
</feature>
<gene>
    <name evidence="3" type="ORF">BCV70DRAFT_229248</name>
</gene>
<feature type="region of interest" description="Disordered" evidence="2">
    <location>
        <begin position="716"/>
        <end position="740"/>
    </location>
</feature>
<feature type="compositionally biased region" description="Low complexity" evidence="2">
    <location>
        <begin position="907"/>
        <end position="928"/>
    </location>
</feature>
<feature type="compositionally biased region" description="Low complexity" evidence="2">
    <location>
        <begin position="337"/>
        <end position="351"/>
    </location>
</feature>
<name>A0A317XZW7_9BASI</name>
<feature type="compositionally biased region" description="Polar residues" evidence="2">
    <location>
        <begin position="206"/>
        <end position="220"/>
    </location>
</feature>
<feature type="compositionally biased region" description="Basic and acidic residues" evidence="2">
    <location>
        <begin position="515"/>
        <end position="534"/>
    </location>
</feature>